<dbReference type="EMBL" id="NKHF01000018">
    <property type="protein sequence ID" value="PCK33056.1"/>
    <property type="molecule type" value="Genomic_DNA"/>
</dbReference>
<keyword evidence="1" id="KW-1133">Transmembrane helix</keyword>
<reference evidence="3" key="1">
    <citation type="journal article" date="2019" name="Genome Announc.">
        <title>Draft Genome Sequence of Pseudoalteromonas piscicida Strain 36Y ROTHPW, an Hypersaline Seawater Isolate from the South Coast of Sonora, Mexico.</title>
        <authorList>
            <person name="Sanchez-Diaz R."/>
            <person name="Molina-Garza Z.J."/>
            <person name="Cruz-Suarez L.E."/>
            <person name="Selvin J."/>
            <person name="Kiran G.S."/>
            <person name="Ibarra-Gamez J.C."/>
            <person name="Gomez-Gil B."/>
            <person name="Galaviz-Silva L."/>
        </authorList>
    </citation>
    <scope>NUCLEOTIDE SEQUENCE [LARGE SCALE GENOMIC DNA]</scope>
    <source>
        <strain evidence="3">36Y_RITHPW</strain>
    </source>
</reference>
<organism evidence="2 3">
    <name type="scientific">Pseudoalteromonas piscicida</name>
    <dbReference type="NCBI Taxonomy" id="43662"/>
    <lineage>
        <taxon>Bacteria</taxon>
        <taxon>Pseudomonadati</taxon>
        <taxon>Pseudomonadota</taxon>
        <taxon>Gammaproteobacteria</taxon>
        <taxon>Alteromonadales</taxon>
        <taxon>Pseudoalteromonadaceae</taxon>
        <taxon>Pseudoalteromonas</taxon>
    </lineage>
</organism>
<keyword evidence="1" id="KW-0472">Membrane</keyword>
<keyword evidence="3" id="KW-1185">Reference proteome</keyword>
<dbReference type="AlphaFoldDB" id="A0A2A5JUL7"/>
<dbReference type="RefSeq" id="WP_099640815.1">
    <property type="nucleotide sequence ID" value="NZ_NKHF01000018.1"/>
</dbReference>
<dbReference type="Proteomes" id="UP000228621">
    <property type="component" value="Unassembled WGS sequence"/>
</dbReference>
<keyword evidence="1" id="KW-0812">Transmembrane</keyword>
<feature type="transmembrane region" description="Helical" evidence="1">
    <location>
        <begin position="149"/>
        <end position="169"/>
    </location>
</feature>
<comment type="caution">
    <text evidence="2">The sequence shown here is derived from an EMBL/GenBank/DDBJ whole genome shotgun (WGS) entry which is preliminary data.</text>
</comment>
<feature type="transmembrane region" description="Helical" evidence="1">
    <location>
        <begin position="122"/>
        <end position="143"/>
    </location>
</feature>
<dbReference type="OrthoDB" id="6297688at2"/>
<evidence type="ECO:0000256" key="1">
    <source>
        <dbReference type="SAM" id="Phobius"/>
    </source>
</evidence>
<protein>
    <submittedName>
        <fullName evidence="2">Uncharacterized protein</fullName>
    </submittedName>
</protein>
<evidence type="ECO:0000313" key="3">
    <source>
        <dbReference type="Proteomes" id="UP000228621"/>
    </source>
</evidence>
<name>A0A2A5JUL7_PSEO7</name>
<gene>
    <name evidence="2" type="ORF">CEX98_03910</name>
</gene>
<evidence type="ECO:0000313" key="2">
    <source>
        <dbReference type="EMBL" id="PCK33056.1"/>
    </source>
</evidence>
<sequence>MKAHHKEVSPTHNRSWKKVVALLALGLQKIVKKVMETEGKKETQTLTPSAPVDKVVHDRPIEETPLLKIEDSIPRDFNISKGMLKVSPTVSSHAQPVQQNNLFSSDRRVALGGADFSRTGKLANIVFAYMASIIALLSIIFYFGSGDSLYLWLTTGLLAFALSLFVYVYRVKHYTSEVLRVDFFRNTGLVTFPIGNNEGSFSLTLDEVELYIVKVSSGKGVMHNLAFLAPLRYPKTLKRQTLYSTDWEPKDMDSSVQLWSEIHRFMDTTQPIPSSFYKGWQETIESPYLDHEDHIQILGEDLIKQAPFYDLKNNRPLDKEFW</sequence>
<proteinExistence type="predicted"/>
<accession>A0A2A5JUL7</accession>